<evidence type="ECO:0000256" key="2">
    <source>
        <dbReference type="ARBA" id="ARBA00023125"/>
    </source>
</evidence>
<comment type="caution">
    <text evidence="5">The sequence shown here is derived from an EMBL/GenBank/DDBJ whole genome shotgun (WGS) entry which is preliminary data.</text>
</comment>
<dbReference type="CDD" id="cd06170">
    <property type="entry name" value="LuxR_C_like"/>
    <property type="match status" value="1"/>
</dbReference>
<dbReference type="EMBL" id="JBHUOP010000002">
    <property type="protein sequence ID" value="MFD2840250.1"/>
    <property type="molecule type" value="Genomic_DNA"/>
</dbReference>
<dbReference type="Pfam" id="PF00196">
    <property type="entry name" value="GerE"/>
    <property type="match status" value="1"/>
</dbReference>
<keyword evidence="3" id="KW-0804">Transcription</keyword>
<dbReference type="SMART" id="SM00421">
    <property type="entry name" value="HTH_LUXR"/>
    <property type="match status" value="1"/>
</dbReference>
<evidence type="ECO:0000259" key="4">
    <source>
        <dbReference type="PROSITE" id="PS50043"/>
    </source>
</evidence>
<keyword evidence="6" id="KW-1185">Reference proteome</keyword>
<dbReference type="SUPFAM" id="SSF46894">
    <property type="entry name" value="C-terminal effector domain of the bipartite response regulators"/>
    <property type="match status" value="1"/>
</dbReference>
<gene>
    <name evidence="5" type="ORF">ACFSYH_06665</name>
</gene>
<organism evidence="5 6">
    <name type="scientific">Populibacterium corticicola</name>
    <dbReference type="NCBI Taxonomy" id="1812826"/>
    <lineage>
        <taxon>Bacteria</taxon>
        <taxon>Bacillati</taxon>
        <taxon>Actinomycetota</taxon>
        <taxon>Actinomycetes</taxon>
        <taxon>Micrococcales</taxon>
        <taxon>Jonesiaceae</taxon>
        <taxon>Populibacterium</taxon>
    </lineage>
</organism>
<evidence type="ECO:0000256" key="3">
    <source>
        <dbReference type="ARBA" id="ARBA00023163"/>
    </source>
</evidence>
<evidence type="ECO:0000313" key="6">
    <source>
        <dbReference type="Proteomes" id="UP001597391"/>
    </source>
</evidence>
<dbReference type="PROSITE" id="PS50043">
    <property type="entry name" value="HTH_LUXR_2"/>
    <property type="match status" value="1"/>
</dbReference>
<dbReference type="InterPro" id="IPR036388">
    <property type="entry name" value="WH-like_DNA-bd_sf"/>
</dbReference>
<sequence length="732" mass="79078">MADETVTADVFPQSSTWANASEALAQLAHEGIVIAPHVLAPLFAAVRGDAVTLREVCGLLTEDQRRGLRVLPDPLPLVPAIERRFSDMRLAAWERQVLLAAAVCTDNRVDTLLDIAGRDITDIITSKVGSHLNFVAAHFSFDDPRFRIWVHGTSSLSECTTVHGLLTEAYLRRGDETRSRWHQSLSALQGDATLVQPLLEDARMALHRGEVLRSVAIAREAASHAEGEPRADAHLIAGMAALGGGYVDDAVDWLEPLVAEGSERQRMKALPGYVTAVAMQRNVVPAFDATVLGVDLTDECQRVSWERTAALAAGLCAERSDGDGVNAWLPWLDELADNNEITDQVARAAAAWCILLSGGNPPTHLVRSDATSENAFEALAAGLDGRPNDGLAILAREGGGLSTAPDPLVQGFERTPLVRAYRHVVEALLQVWAGDFAEAKAVIDRAAYSTPFARGFAGLGIIVARRVELAITGETQALSAALAYSMPGSGSIDMLVDRAVAAYLADSPEEAADQIMVWTDRGAPHLCFGVPGLDEVGPFLTASAPESPDTTRGRNLRLRLRQVGDSSWSVAYENVRVESRTIVSPFERARVEAFLGELCIARNDQSGRRHLLVASMLFSQSGATAWQRLVERKLASRSPHVAIAEVQPVTTENVRTEDALGACRAAWSQILTERELQVAMLVVEGASNKEIAERLSVSVRTVEVHVGRVFVKLGVHNRVELVVRAHRIAQTS</sequence>
<dbReference type="Gene3D" id="1.10.10.10">
    <property type="entry name" value="Winged helix-like DNA-binding domain superfamily/Winged helix DNA-binding domain"/>
    <property type="match status" value="1"/>
</dbReference>
<dbReference type="RefSeq" id="WP_377466036.1">
    <property type="nucleotide sequence ID" value="NZ_JBHUOP010000002.1"/>
</dbReference>
<dbReference type="InterPro" id="IPR016032">
    <property type="entry name" value="Sig_transdc_resp-reg_C-effctor"/>
</dbReference>
<reference evidence="6" key="1">
    <citation type="journal article" date="2019" name="Int. J. Syst. Evol. Microbiol.">
        <title>The Global Catalogue of Microorganisms (GCM) 10K type strain sequencing project: providing services to taxonomists for standard genome sequencing and annotation.</title>
        <authorList>
            <consortium name="The Broad Institute Genomics Platform"/>
            <consortium name="The Broad Institute Genome Sequencing Center for Infectious Disease"/>
            <person name="Wu L."/>
            <person name="Ma J."/>
        </authorList>
    </citation>
    <scope>NUCLEOTIDE SEQUENCE [LARGE SCALE GENOMIC DNA]</scope>
    <source>
        <strain evidence="6">KCTC 33576</strain>
    </source>
</reference>
<feature type="domain" description="HTH luxR-type" evidence="4">
    <location>
        <begin position="664"/>
        <end position="729"/>
    </location>
</feature>
<evidence type="ECO:0000313" key="5">
    <source>
        <dbReference type="EMBL" id="MFD2840250.1"/>
    </source>
</evidence>
<protein>
    <submittedName>
        <fullName evidence="5">LuxR C-terminal-related transcriptional regulator</fullName>
    </submittedName>
</protein>
<dbReference type="PRINTS" id="PR00038">
    <property type="entry name" value="HTHLUXR"/>
</dbReference>
<proteinExistence type="predicted"/>
<keyword evidence="2" id="KW-0238">DNA-binding</keyword>
<dbReference type="PROSITE" id="PS00622">
    <property type="entry name" value="HTH_LUXR_1"/>
    <property type="match status" value="1"/>
</dbReference>
<dbReference type="PANTHER" id="PTHR44688">
    <property type="entry name" value="DNA-BINDING TRANSCRIPTIONAL ACTIVATOR DEVR_DOSR"/>
    <property type="match status" value="1"/>
</dbReference>
<keyword evidence="1" id="KW-0805">Transcription regulation</keyword>
<name>A0ABW5XG44_9MICO</name>
<evidence type="ECO:0000256" key="1">
    <source>
        <dbReference type="ARBA" id="ARBA00023015"/>
    </source>
</evidence>
<dbReference type="InterPro" id="IPR000792">
    <property type="entry name" value="Tscrpt_reg_LuxR_C"/>
</dbReference>
<dbReference type="Proteomes" id="UP001597391">
    <property type="component" value="Unassembled WGS sequence"/>
</dbReference>
<accession>A0ABW5XG44</accession>
<dbReference type="PANTHER" id="PTHR44688:SF16">
    <property type="entry name" value="DNA-BINDING TRANSCRIPTIONAL ACTIVATOR DEVR_DOSR"/>
    <property type="match status" value="1"/>
</dbReference>